<dbReference type="RefSeq" id="WP_117718472.1">
    <property type="nucleotide sequence ID" value="NZ_QSTP01000002.1"/>
</dbReference>
<evidence type="ECO:0000256" key="1">
    <source>
        <dbReference type="ARBA" id="ARBA00011975"/>
    </source>
</evidence>
<dbReference type="EMBL" id="QSTP01000002">
    <property type="protein sequence ID" value="RGM73378.1"/>
    <property type="molecule type" value="Genomic_DNA"/>
</dbReference>
<dbReference type="Pfam" id="PF00145">
    <property type="entry name" value="DNA_methylase"/>
    <property type="match status" value="2"/>
</dbReference>
<evidence type="ECO:0000313" key="7">
    <source>
        <dbReference type="EMBL" id="RGM73378.1"/>
    </source>
</evidence>
<keyword evidence="4 6" id="KW-0949">S-adenosyl-L-methionine</keyword>
<dbReference type="GO" id="GO:0009307">
    <property type="term" value="P:DNA restriction-modification system"/>
    <property type="evidence" value="ECO:0007669"/>
    <property type="project" value="UniProtKB-KW"/>
</dbReference>
<evidence type="ECO:0000256" key="4">
    <source>
        <dbReference type="ARBA" id="ARBA00022691"/>
    </source>
</evidence>
<evidence type="ECO:0000256" key="2">
    <source>
        <dbReference type="ARBA" id="ARBA00022603"/>
    </source>
</evidence>
<evidence type="ECO:0000313" key="8">
    <source>
        <dbReference type="Proteomes" id="UP000260758"/>
    </source>
</evidence>
<dbReference type="InterPro" id="IPR050750">
    <property type="entry name" value="C5-MTase"/>
</dbReference>
<dbReference type="InterPro" id="IPR029063">
    <property type="entry name" value="SAM-dependent_MTases_sf"/>
</dbReference>
<keyword evidence="3 6" id="KW-0808">Transferase</keyword>
<accession>A0A3E4YF89</accession>
<dbReference type="Proteomes" id="UP000260758">
    <property type="component" value="Unassembled WGS sequence"/>
</dbReference>
<dbReference type="GO" id="GO:0032259">
    <property type="term" value="P:methylation"/>
    <property type="evidence" value="ECO:0007669"/>
    <property type="project" value="UniProtKB-KW"/>
</dbReference>
<sequence length="361" mass="40564">MKRKLKVNDFFCGCGGMGIAFKNAGYEIAGAWDFDKYAVESYRANVGDHVQKADIKELHQADIPQADVWAFGFPCQDLSVAGKQRGMILKCEDCGEEIEINPEEYTGNTICPKCSSNNFKAASRSGCFFEMMRLLEETEREREHAMPAVIIAENVRGLRPYLPVLRLEYERHGYTAHIEMFNSKYWNVPQNRDRYAVVGTRNKKNLTFTFPKEQHEFVPKLSDYLEKDVPEKYYLPDEKAQTIIAQALEKLEGLGKCHACITPDRINKRQNGPRAKAEDEPMFTLTAQDLHGVIILEDEQTEESVVTDIAEETGLLDPNGCGKTLRVGGAEASQRNITTNTLLSIQGGAESNRVSHNGNGQ</sequence>
<comment type="similarity">
    <text evidence="6">Belongs to the class I-like SAM-binding methyltransferase superfamily. C5-methyltransferase family.</text>
</comment>
<dbReference type="EC" id="2.1.1.37" evidence="1"/>
<dbReference type="PANTHER" id="PTHR46098">
    <property type="entry name" value="TRNA (CYTOSINE(38)-C(5))-METHYLTRANSFERASE"/>
    <property type="match status" value="1"/>
</dbReference>
<evidence type="ECO:0000256" key="6">
    <source>
        <dbReference type="PROSITE-ProRule" id="PRU01016"/>
    </source>
</evidence>
<evidence type="ECO:0000256" key="5">
    <source>
        <dbReference type="ARBA" id="ARBA00022747"/>
    </source>
</evidence>
<dbReference type="Gene3D" id="3.40.50.150">
    <property type="entry name" value="Vaccinia Virus protein VP39"/>
    <property type="match status" value="1"/>
</dbReference>
<dbReference type="PROSITE" id="PS51679">
    <property type="entry name" value="SAM_MT_C5"/>
    <property type="match status" value="1"/>
</dbReference>
<dbReference type="PANTHER" id="PTHR46098:SF1">
    <property type="entry name" value="TRNA (CYTOSINE(38)-C(5))-METHYLTRANSFERASE"/>
    <property type="match status" value="1"/>
</dbReference>
<name>A0A3E4YF89_9FIRM</name>
<proteinExistence type="inferred from homology"/>
<reference evidence="7 8" key="1">
    <citation type="submission" date="2018-08" db="EMBL/GenBank/DDBJ databases">
        <title>A genome reference for cultivated species of the human gut microbiota.</title>
        <authorList>
            <person name="Zou Y."/>
            <person name="Xue W."/>
            <person name="Luo G."/>
        </authorList>
    </citation>
    <scope>NUCLEOTIDE SEQUENCE [LARGE SCALE GENOMIC DNA]</scope>
    <source>
        <strain evidence="7 8">OM07-13</strain>
    </source>
</reference>
<dbReference type="SUPFAM" id="SSF53335">
    <property type="entry name" value="S-adenosyl-L-methionine-dependent methyltransferases"/>
    <property type="match status" value="1"/>
</dbReference>
<dbReference type="GO" id="GO:0003886">
    <property type="term" value="F:DNA (cytosine-5-)-methyltransferase activity"/>
    <property type="evidence" value="ECO:0007669"/>
    <property type="project" value="UniProtKB-EC"/>
</dbReference>
<dbReference type="PRINTS" id="PR00105">
    <property type="entry name" value="C5METTRFRASE"/>
</dbReference>
<keyword evidence="5" id="KW-0680">Restriction system</keyword>
<feature type="active site" evidence="6">
    <location>
        <position position="75"/>
    </location>
</feature>
<gene>
    <name evidence="7" type="ORF">DXB99_04485</name>
</gene>
<comment type="caution">
    <text evidence="7">The sequence shown here is derived from an EMBL/GenBank/DDBJ whole genome shotgun (WGS) entry which is preliminary data.</text>
</comment>
<organism evidence="7 8">
    <name type="scientific">Agathobacter rectalis</name>
    <dbReference type="NCBI Taxonomy" id="39491"/>
    <lineage>
        <taxon>Bacteria</taxon>
        <taxon>Bacillati</taxon>
        <taxon>Bacillota</taxon>
        <taxon>Clostridia</taxon>
        <taxon>Lachnospirales</taxon>
        <taxon>Lachnospiraceae</taxon>
        <taxon>Agathobacter</taxon>
    </lineage>
</organism>
<evidence type="ECO:0000256" key="3">
    <source>
        <dbReference type="ARBA" id="ARBA00022679"/>
    </source>
</evidence>
<dbReference type="InterPro" id="IPR001525">
    <property type="entry name" value="C5_MeTfrase"/>
</dbReference>
<dbReference type="AlphaFoldDB" id="A0A3E4YF89"/>
<protein>
    <recommendedName>
        <fullName evidence="1">DNA (cytosine-5-)-methyltransferase</fullName>
        <ecNumber evidence="1">2.1.1.37</ecNumber>
    </recommendedName>
</protein>
<keyword evidence="2 6" id="KW-0489">Methyltransferase</keyword>